<dbReference type="Pfam" id="PF13410">
    <property type="entry name" value="GST_C_2"/>
    <property type="match status" value="1"/>
</dbReference>
<sequence length="215" mass="24377">MAAQRTLYWGSGSTFAWRVLIALREKGLDFESKVIEFSKRGHKSEEVMKLNPRGQVPTFVDDGVVVNESLAILLYLQDKYPQPSLLPATIEGRALVYQRMQESWNLQDKLTQAIRPKMLNPDLELEQDKLDALKAELALWESYLIEDSFITGPDITLADVALGPWLLNLFRSGATLKDFPKLASYVKKLKARPAFEETAPPHWKDTPGNNMLAFL</sequence>
<dbReference type="SUPFAM" id="SSF47616">
    <property type="entry name" value="GST C-terminal domain-like"/>
    <property type="match status" value="1"/>
</dbReference>
<dbReference type="InterPro" id="IPR004045">
    <property type="entry name" value="Glutathione_S-Trfase_N"/>
</dbReference>
<evidence type="ECO:0000313" key="4">
    <source>
        <dbReference type="Proteomes" id="UP001491310"/>
    </source>
</evidence>
<proteinExistence type="predicted"/>
<feature type="domain" description="GST N-terminal" evidence="1">
    <location>
        <begin position="3"/>
        <end position="84"/>
    </location>
</feature>
<keyword evidence="4" id="KW-1185">Reference proteome</keyword>
<evidence type="ECO:0008006" key="5">
    <source>
        <dbReference type="Google" id="ProtNLM"/>
    </source>
</evidence>
<dbReference type="InterPro" id="IPR040079">
    <property type="entry name" value="Glutathione_S-Trfase"/>
</dbReference>
<evidence type="ECO:0000259" key="1">
    <source>
        <dbReference type="PROSITE" id="PS50404"/>
    </source>
</evidence>
<dbReference type="InterPro" id="IPR036249">
    <property type="entry name" value="Thioredoxin-like_sf"/>
</dbReference>
<dbReference type="Pfam" id="PF13409">
    <property type="entry name" value="GST_N_2"/>
    <property type="match status" value="1"/>
</dbReference>
<dbReference type="PROSITE" id="PS50405">
    <property type="entry name" value="GST_CTER"/>
    <property type="match status" value="1"/>
</dbReference>
<dbReference type="Proteomes" id="UP001491310">
    <property type="component" value="Unassembled WGS sequence"/>
</dbReference>
<organism evidence="3 4">
    <name type="scientific">Coccomyxa subellipsoidea</name>
    <dbReference type="NCBI Taxonomy" id="248742"/>
    <lineage>
        <taxon>Eukaryota</taxon>
        <taxon>Viridiplantae</taxon>
        <taxon>Chlorophyta</taxon>
        <taxon>core chlorophytes</taxon>
        <taxon>Trebouxiophyceae</taxon>
        <taxon>Trebouxiophyceae incertae sedis</taxon>
        <taxon>Coccomyxaceae</taxon>
        <taxon>Coccomyxa</taxon>
    </lineage>
</organism>
<dbReference type="PANTHER" id="PTHR42673">
    <property type="entry name" value="MALEYLACETOACETATE ISOMERASE"/>
    <property type="match status" value="1"/>
</dbReference>
<dbReference type="InterPro" id="IPR010987">
    <property type="entry name" value="Glutathione-S-Trfase_C-like"/>
</dbReference>
<comment type="caution">
    <text evidence="3">The sequence shown here is derived from an EMBL/GenBank/DDBJ whole genome shotgun (WGS) entry which is preliminary data.</text>
</comment>
<dbReference type="SUPFAM" id="SSF52833">
    <property type="entry name" value="Thioredoxin-like"/>
    <property type="match status" value="1"/>
</dbReference>
<evidence type="ECO:0000313" key="3">
    <source>
        <dbReference type="EMBL" id="KAK9904687.1"/>
    </source>
</evidence>
<dbReference type="PROSITE" id="PS50404">
    <property type="entry name" value="GST_NTER"/>
    <property type="match status" value="1"/>
</dbReference>
<accession>A0ABR2YFV5</accession>
<feature type="domain" description="GST C-terminal" evidence="2">
    <location>
        <begin position="89"/>
        <end position="208"/>
    </location>
</feature>
<dbReference type="PANTHER" id="PTHR42673:SF4">
    <property type="entry name" value="MALEYLACETOACETATE ISOMERASE"/>
    <property type="match status" value="1"/>
</dbReference>
<dbReference type="EMBL" id="JALJOT010000012">
    <property type="protein sequence ID" value="KAK9904687.1"/>
    <property type="molecule type" value="Genomic_DNA"/>
</dbReference>
<reference evidence="3 4" key="1">
    <citation type="journal article" date="2024" name="Nat. Commun.">
        <title>Phylogenomics reveals the evolutionary origins of lichenization in chlorophyte algae.</title>
        <authorList>
            <person name="Puginier C."/>
            <person name="Libourel C."/>
            <person name="Otte J."/>
            <person name="Skaloud P."/>
            <person name="Haon M."/>
            <person name="Grisel S."/>
            <person name="Petersen M."/>
            <person name="Berrin J.G."/>
            <person name="Delaux P.M."/>
            <person name="Dal Grande F."/>
            <person name="Keller J."/>
        </authorList>
    </citation>
    <scope>NUCLEOTIDE SEQUENCE [LARGE SCALE GENOMIC DNA]</scope>
    <source>
        <strain evidence="3 4">SAG 216-7</strain>
    </source>
</reference>
<dbReference type="Gene3D" id="3.40.30.10">
    <property type="entry name" value="Glutaredoxin"/>
    <property type="match status" value="1"/>
</dbReference>
<dbReference type="CDD" id="cd00570">
    <property type="entry name" value="GST_N_family"/>
    <property type="match status" value="1"/>
</dbReference>
<name>A0ABR2YFV5_9CHLO</name>
<gene>
    <name evidence="3" type="ORF">WJX75_000588</name>
</gene>
<dbReference type="SFLD" id="SFLDS00019">
    <property type="entry name" value="Glutathione_Transferase_(cytos"/>
    <property type="match status" value="1"/>
</dbReference>
<dbReference type="SFLD" id="SFLDG00358">
    <property type="entry name" value="Main_(cytGST)"/>
    <property type="match status" value="1"/>
</dbReference>
<dbReference type="InterPro" id="IPR036282">
    <property type="entry name" value="Glutathione-S-Trfase_C_sf"/>
</dbReference>
<dbReference type="Gene3D" id="1.20.1050.10">
    <property type="match status" value="1"/>
</dbReference>
<evidence type="ECO:0000259" key="2">
    <source>
        <dbReference type="PROSITE" id="PS50405"/>
    </source>
</evidence>
<protein>
    <recommendedName>
        <fullName evidence="5">Glutathione S-transferase</fullName>
    </recommendedName>
</protein>